<dbReference type="InterPro" id="IPR012334">
    <property type="entry name" value="Pectin_lyas_fold"/>
</dbReference>
<dbReference type="SUPFAM" id="SSF51126">
    <property type="entry name" value="Pectin lyase-like"/>
    <property type="match status" value="1"/>
</dbReference>
<feature type="signal peptide" evidence="1">
    <location>
        <begin position="1"/>
        <end position="27"/>
    </location>
</feature>
<reference evidence="2 3" key="1">
    <citation type="submission" date="2019-07" db="EMBL/GenBank/DDBJ databases">
        <title>Deinococcus detaillus sp. nov., isolated from humus soil in Antarctica.</title>
        <authorList>
            <person name="Zhang K."/>
        </authorList>
    </citation>
    <scope>NUCLEOTIDE SEQUENCE [LARGE SCALE GENOMIC DNA]</scope>
    <source>
        <strain evidence="2 3">H1</strain>
    </source>
</reference>
<dbReference type="EMBL" id="VKDB01000022">
    <property type="protein sequence ID" value="TSA81433.1"/>
    <property type="molecule type" value="Genomic_DNA"/>
</dbReference>
<dbReference type="Proteomes" id="UP000316092">
    <property type="component" value="Unassembled WGS sequence"/>
</dbReference>
<name>A0A553UML7_9DEIO</name>
<evidence type="ECO:0000313" key="2">
    <source>
        <dbReference type="EMBL" id="TSA81433.1"/>
    </source>
</evidence>
<keyword evidence="3" id="KW-1185">Reference proteome</keyword>
<evidence type="ECO:0008006" key="4">
    <source>
        <dbReference type="Google" id="ProtNLM"/>
    </source>
</evidence>
<organism evidence="2 3">
    <name type="scientific">Deinococcus detaillensis</name>
    <dbReference type="NCBI Taxonomy" id="2592048"/>
    <lineage>
        <taxon>Bacteria</taxon>
        <taxon>Thermotogati</taxon>
        <taxon>Deinococcota</taxon>
        <taxon>Deinococci</taxon>
        <taxon>Deinococcales</taxon>
        <taxon>Deinococcaceae</taxon>
        <taxon>Deinococcus</taxon>
    </lineage>
</organism>
<evidence type="ECO:0000313" key="3">
    <source>
        <dbReference type="Proteomes" id="UP000316092"/>
    </source>
</evidence>
<feature type="chain" id="PRO_5021931999" description="Caspase family protein" evidence="1">
    <location>
        <begin position="28"/>
        <end position="693"/>
    </location>
</feature>
<keyword evidence="1" id="KW-0732">Signal</keyword>
<dbReference type="OrthoDB" id="1677004at2"/>
<accession>A0A553UML7</accession>
<gene>
    <name evidence="2" type="ORF">FNU79_14980</name>
</gene>
<proteinExistence type="predicted"/>
<dbReference type="AlphaFoldDB" id="A0A553UML7"/>
<dbReference type="Gene3D" id="3.40.50.1460">
    <property type="match status" value="1"/>
</dbReference>
<evidence type="ECO:0000256" key="1">
    <source>
        <dbReference type="SAM" id="SignalP"/>
    </source>
</evidence>
<dbReference type="Gene3D" id="2.160.20.10">
    <property type="entry name" value="Single-stranded right-handed beta-helix, Pectin lyase-like"/>
    <property type="match status" value="1"/>
</dbReference>
<comment type="caution">
    <text evidence="2">The sequence shown here is derived from an EMBL/GenBank/DDBJ whole genome shotgun (WGS) entry which is preliminary data.</text>
</comment>
<dbReference type="InterPro" id="IPR011050">
    <property type="entry name" value="Pectin_lyase_fold/virulence"/>
</dbReference>
<dbReference type="RefSeq" id="WP_143721621.1">
    <property type="nucleotide sequence ID" value="NZ_VKDB01000022.1"/>
</dbReference>
<sequence>MPYSRFFPLWALWALLAGLALNQSSLAQSSPASPQLSVTDYTWSENGDSVELKLKIAGLSERAELRPYLRGGTASRAETKGTGVFPSAGPQQVILTLAVPPAQRWQPLSIGIGGFGNNQEADFNVSAPQGDLYVLAVGVKTFGGPDSSFPDLNYTVADAQALVKLLDGQHGRLYRKVNTFLLTEEKATRTNVLATMQSIVRQASANDTVIALFSSHGTEQGGQYYAMLYGGDARKFDTTAITGQELGAFYNQIKAKTLLLLDTCASGQAISGPGTARQPATQQLISTLESATKSASASKSKGGVNEYRSWITAAQANQESLEEPSLGHGLFTYAVLEALSGKFDSSAATEAGMDAQRQRDDIQATQLLTYVVERVRDLSSQYATTLPQRHVPYYTLIANSFPVVQLNVTVNVTINVTGNVLLPPTVNADPTPPAAPAVNGPAPDAAQGVFARAFGGKDNNSGAPDFPVKSLQKALDLQVGSRVTLSPGEYSLPKDGLTISRPLTITAQGGAVTLRCLPDSDGLIAKAENVKLEGLRFVGCALALAVRSGSTLIIGGEFRGNQQALLVSGGQASVQNTLFAENGANGSTTAAVRQSGRLSFEGGSFQNNDLGAIRADGDSLLKINNVNFVNNSRSVSDGGHIYLLGNAQLDLNQASFVGAQFSLVSLSKPKTAKLCNFSDQTPHKTYQVSGACS</sequence>
<protein>
    <recommendedName>
        <fullName evidence="4">Caspase family protein</fullName>
    </recommendedName>
</protein>